<feature type="transmembrane region" description="Helical" evidence="1">
    <location>
        <begin position="133"/>
        <end position="152"/>
    </location>
</feature>
<feature type="transmembrane region" description="Helical" evidence="1">
    <location>
        <begin position="172"/>
        <end position="193"/>
    </location>
</feature>
<dbReference type="InterPro" id="IPR049713">
    <property type="entry name" value="Pr6Pr-like"/>
</dbReference>
<sequence length="214" mass="24180">MSRSARLFALLLALLCWVVLVTHVRLGLARAPEASLWQELWRTGRYFTILTNGLTAVSMTAVALGWRVPAVWAAGLTLWMGIVGIVYHALLAMDFDGLRWWTDQGLHTAVPIALFLWWLAFAPRAGLVWRHALWWIGWPGLYMLYALIRGEIDGRHPYFFIDPPKIGWGPVLLWIVALGVVFWLAGLVLVALAKRLSRDRPRPEDAVPDGLPPR</sequence>
<proteinExistence type="predicted"/>
<reference evidence="2 3" key="1">
    <citation type="submission" date="2019-12" db="EMBL/GenBank/DDBJ databases">
        <title>Complete Genome Sequence of a Quorum-Sensing Bacterium,Rhodobacteraceae bacterium C31, Isolated from a marine microalgae symbiotic bacteria.</title>
        <authorList>
            <person name="Zhang Y."/>
        </authorList>
    </citation>
    <scope>NUCLEOTIDE SEQUENCE [LARGE SCALE GENOMIC DNA]</scope>
    <source>
        <strain evidence="2 3">C31</strain>
    </source>
</reference>
<keyword evidence="1" id="KW-1133">Transmembrane helix</keyword>
<feature type="transmembrane region" description="Helical" evidence="1">
    <location>
        <begin position="71"/>
        <end position="93"/>
    </location>
</feature>
<dbReference type="Proteomes" id="UP000596387">
    <property type="component" value="Chromosome"/>
</dbReference>
<accession>A0ABX7F522</accession>
<gene>
    <name evidence="2" type="ORF">GQA70_04505</name>
</gene>
<keyword evidence="1" id="KW-0812">Transmembrane</keyword>
<keyword evidence="1" id="KW-0472">Membrane</keyword>
<name>A0ABX7F522_9RHOB</name>
<keyword evidence="3" id="KW-1185">Reference proteome</keyword>
<dbReference type="RefSeq" id="WP_023851726.1">
    <property type="nucleotide sequence ID" value="NZ_CP047166.1"/>
</dbReference>
<dbReference type="EMBL" id="CP047166">
    <property type="protein sequence ID" value="QRF65640.1"/>
    <property type="molecule type" value="Genomic_DNA"/>
</dbReference>
<evidence type="ECO:0000313" key="2">
    <source>
        <dbReference type="EMBL" id="QRF65640.1"/>
    </source>
</evidence>
<dbReference type="NCBIfam" id="NF038065">
    <property type="entry name" value="Pr6Pr"/>
    <property type="match status" value="1"/>
</dbReference>
<feature type="transmembrane region" description="Helical" evidence="1">
    <location>
        <begin position="105"/>
        <end position="121"/>
    </location>
</feature>
<protein>
    <recommendedName>
        <fullName evidence="4">Pr6Pr family membrane protein</fullName>
    </recommendedName>
</protein>
<feature type="transmembrane region" description="Helical" evidence="1">
    <location>
        <begin position="45"/>
        <end position="64"/>
    </location>
</feature>
<evidence type="ECO:0000256" key="1">
    <source>
        <dbReference type="SAM" id="Phobius"/>
    </source>
</evidence>
<evidence type="ECO:0000313" key="3">
    <source>
        <dbReference type="Proteomes" id="UP000596387"/>
    </source>
</evidence>
<organism evidence="2 3">
    <name type="scientific">Ponticoccus alexandrii</name>
    <dbReference type="NCBI Taxonomy" id="1943633"/>
    <lineage>
        <taxon>Bacteria</taxon>
        <taxon>Pseudomonadati</taxon>
        <taxon>Pseudomonadota</taxon>
        <taxon>Alphaproteobacteria</taxon>
        <taxon>Rhodobacterales</taxon>
        <taxon>Roseobacteraceae</taxon>
        <taxon>Ponticoccus</taxon>
    </lineage>
</organism>
<evidence type="ECO:0008006" key="4">
    <source>
        <dbReference type="Google" id="ProtNLM"/>
    </source>
</evidence>